<accession>A0A397VL73</accession>
<evidence type="ECO:0000313" key="2">
    <source>
        <dbReference type="Proteomes" id="UP000266673"/>
    </source>
</evidence>
<reference evidence="1 2" key="1">
    <citation type="submission" date="2018-06" db="EMBL/GenBank/DDBJ databases">
        <title>Comparative genomics reveals the genomic features of Rhizophagus irregularis, R. cerebriforme, R. diaphanum and Gigaspora rosea, and their symbiotic lifestyle signature.</title>
        <authorList>
            <person name="Morin E."/>
            <person name="San Clemente H."/>
            <person name="Chen E.C.H."/>
            <person name="De La Providencia I."/>
            <person name="Hainaut M."/>
            <person name="Kuo A."/>
            <person name="Kohler A."/>
            <person name="Murat C."/>
            <person name="Tang N."/>
            <person name="Roy S."/>
            <person name="Loubradou J."/>
            <person name="Henrissat B."/>
            <person name="Grigoriev I.V."/>
            <person name="Corradi N."/>
            <person name="Roux C."/>
            <person name="Martin F.M."/>
        </authorList>
    </citation>
    <scope>NUCLEOTIDE SEQUENCE [LARGE SCALE GENOMIC DNA]</scope>
    <source>
        <strain evidence="1 2">DAOM 194757</strain>
    </source>
</reference>
<comment type="caution">
    <text evidence="1">The sequence shown here is derived from an EMBL/GenBank/DDBJ whole genome shotgun (WGS) entry which is preliminary data.</text>
</comment>
<dbReference type="EMBL" id="QKWP01000295">
    <property type="protein sequence ID" value="RIB22742.1"/>
    <property type="molecule type" value="Genomic_DNA"/>
</dbReference>
<name>A0A397VL73_9GLOM</name>
<organism evidence="1 2">
    <name type="scientific">Gigaspora rosea</name>
    <dbReference type="NCBI Taxonomy" id="44941"/>
    <lineage>
        <taxon>Eukaryota</taxon>
        <taxon>Fungi</taxon>
        <taxon>Fungi incertae sedis</taxon>
        <taxon>Mucoromycota</taxon>
        <taxon>Glomeromycotina</taxon>
        <taxon>Glomeromycetes</taxon>
        <taxon>Diversisporales</taxon>
        <taxon>Gigasporaceae</taxon>
        <taxon>Gigaspora</taxon>
    </lineage>
</organism>
<dbReference type="AlphaFoldDB" id="A0A397VL73"/>
<proteinExistence type="predicted"/>
<dbReference type="Proteomes" id="UP000266673">
    <property type="component" value="Unassembled WGS sequence"/>
</dbReference>
<protein>
    <submittedName>
        <fullName evidence="1">Uncharacterized protein</fullName>
    </submittedName>
</protein>
<keyword evidence="2" id="KW-1185">Reference proteome</keyword>
<sequence>MVNNSANYFEGCTLSEIKACIYKRKPGQLLDTEGYLLVEIVLYDLDFLVVLNELNIGRINPQRKQQRISKIAKITQIGSNDIYNISSDTWIVYSMTNDDIEVRQLPYKHVYAVLSHLQANEDNKDNIEKNKLFIQLQQYVDPTK</sequence>
<gene>
    <name evidence="1" type="ORF">C2G38_2173204</name>
</gene>
<evidence type="ECO:0000313" key="1">
    <source>
        <dbReference type="EMBL" id="RIB22742.1"/>
    </source>
</evidence>